<dbReference type="PANTHER" id="PTHR43861:SF1">
    <property type="entry name" value="TRANS-ACONITATE 2-METHYLTRANSFERASE"/>
    <property type="match status" value="1"/>
</dbReference>
<reference evidence="2 3" key="1">
    <citation type="submission" date="2014-11" db="EMBL/GenBank/DDBJ databases">
        <title>Genome sequence and analysis of novel Kurthia sp.</title>
        <authorList>
            <person name="Lawson J.N."/>
            <person name="Gonzalez J.E."/>
            <person name="Rinauldi L."/>
            <person name="Xuan Z."/>
            <person name="Firman A."/>
            <person name="Shaddox L."/>
            <person name="Trudeau A."/>
            <person name="Shah S."/>
            <person name="Reiman D."/>
        </authorList>
    </citation>
    <scope>NUCLEOTIDE SEQUENCE [LARGE SCALE GENOMIC DNA]</scope>
    <source>
        <strain evidence="2 3">3B1D</strain>
    </source>
</reference>
<organism evidence="2 3">
    <name type="scientific">Candidatus Kurthia intestinigallinarum</name>
    <dbReference type="NCBI Taxonomy" id="1562256"/>
    <lineage>
        <taxon>Bacteria</taxon>
        <taxon>Bacillati</taxon>
        <taxon>Bacillota</taxon>
        <taxon>Bacilli</taxon>
        <taxon>Bacillales</taxon>
        <taxon>Caryophanaceae</taxon>
        <taxon>Kurthia</taxon>
    </lineage>
</organism>
<comment type="caution">
    <text evidence="2">The sequence shown here is derived from an EMBL/GenBank/DDBJ whole genome shotgun (WGS) entry which is preliminary data.</text>
</comment>
<dbReference type="RefSeq" id="WP_126992130.1">
    <property type="nucleotide sequence ID" value="NZ_JTFC01000179.1"/>
</dbReference>
<dbReference type="InterPro" id="IPR013216">
    <property type="entry name" value="Methyltransf_11"/>
</dbReference>
<dbReference type="InterPro" id="IPR029063">
    <property type="entry name" value="SAM-dependent_MTases_sf"/>
</dbReference>
<accession>A0A433RNN6</accession>
<evidence type="ECO:0000313" key="3">
    <source>
        <dbReference type="Proteomes" id="UP000288623"/>
    </source>
</evidence>
<keyword evidence="2" id="KW-0808">Transferase</keyword>
<dbReference type="GO" id="GO:0032259">
    <property type="term" value="P:methylation"/>
    <property type="evidence" value="ECO:0007669"/>
    <property type="project" value="UniProtKB-KW"/>
</dbReference>
<dbReference type="OrthoDB" id="9760689at2"/>
<dbReference type="AlphaFoldDB" id="A0A433RNN6"/>
<dbReference type="PANTHER" id="PTHR43861">
    <property type="entry name" value="TRANS-ACONITATE 2-METHYLTRANSFERASE-RELATED"/>
    <property type="match status" value="1"/>
</dbReference>
<dbReference type="CDD" id="cd02440">
    <property type="entry name" value="AdoMet_MTases"/>
    <property type="match status" value="1"/>
</dbReference>
<dbReference type="Gene3D" id="3.40.50.150">
    <property type="entry name" value="Vaccinia Virus protein VP39"/>
    <property type="match status" value="1"/>
</dbReference>
<protein>
    <submittedName>
        <fullName evidence="2">Methyltransferase type 11</fullName>
    </submittedName>
</protein>
<dbReference type="Pfam" id="PF08241">
    <property type="entry name" value="Methyltransf_11"/>
    <property type="match status" value="1"/>
</dbReference>
<feature type="domain" description="Methyltransferase type 11" evidence="1">
    <location>
        <begin position="41"/>
        <end position="131"/>
    </location>
</feature>
<dbReference type="SUPFAM" id="SSF53335">
    <property type="entry name" value="S-adenosyl-L-methionine-dependent methyltransferases"/>
    <property type="match status" value="1"/>
</dbReference>
<sequence>MNTTKKDLWDASLYDNNHAFVSNYGTDLISLLNPKQGERVLDVGCGTGDLANMLHDLHIDVVGIDYSENMIEQAKQKYPHIPFYVADATALTYENEFDCVFSNATLHWIKNPEKAIESIYQSLKLGGRMVVEFGGGGNVQTITDELIKQIKNAGIPFTDEQFPWYFPTIGEYTSLLESKNFQVGYAFHFSRPTKLSGEDGLRNWLEMFSPSIFENVDTVVKNNIFDTVEKNLYEKLYRNGNWYADYKRIRIIALKK</sequence>
<gene>
    <name evidence="2" type="ORF">QI30_19585</name>
</gene>
<proteinExistence type="predicted"/>
<dbReference type="GO" id="GO:0008757">
    <property type="term" value="F:S-adenosylmethionine-dependent methyltransferase activity"/>
    <property type="evidence" value="ECO:0007669"/>
    <property type="project" value="InterPro"/>
</dbReference>
<dbReference type="EMBL" id="JTFC01000179">
    <property type="protein sequence ID" value="RUS49890.1"/>
    <property type="molecule type" value="Genomic_DNA"/>
</dbReference>
<dbReference type="Proteomes" id="UP000288623">
    <property type="component" value="Unassembled WGS sequence"/>
</dbReference>
<evidence type="ECO:0000259" key="1">
    <source>
        <dbReference type="Pfam" id="PF08241"/>
    </source>
</evidence>
<name>A0A433RNN6_9BACL</name>
<keyword evidence="3" id="KW-1185">Reference proteome</keyword>
<keyword evidence="2" id="KW-0489">Methyltransferase</keyword>
<evidence type="ECO:0000313" key="2">
    <source>
        <dbReference type="EMBL" id="RUS49890.1"/>
    </source>
</evidence>